<dbReference type="EMBL" id="JAEHHL010000014">
    <property type="protein sequence ID" value="MBK0401099.1"/>
    <property type="molecule type" value="Genomic_DNA"/>
</dbReference>
<dbReference type="PRINTS" id="PR00081">
    <property type="entry name" value="GDHRDH"/>
</dbReference>
<dbReference type="InterPro" id="IPR057326">
    <property type="entry name" value="KR_dom"/>
</dbReference>
<dbReference type="PROSITE" id="PS00061">
    <property type="entry name" value="ADH_SHORT"/>
    <property type="match status" value="1"/>
</dbReference>
<dbReference type="Pfam" id="PF13561">
    <property type="entry name" value="adh_short_C2"/>
    <property type="match status" value="1"/>
</dbReference>
<accession>A0A8J7MA04</accession>
<evidence type="ECO:0000256" key="1">
    <source>
        <dbReference type="ARBA" id="ARBA00006484"/>
    </source>
</evidence>
<gene>
    <name evidence="4" type="ORF">H0I76_18020</name>
</gene>
<dbReference type="InterPro" id="IPR036291">
    <property type="entry name" value="NAD(P)-bd_dom_sf"/>
</dbReference>
<dbReference type="RefSeq" id="WP_200613219.1">
    <property type="nucleotide sequence ID" value="NZ_JAEHHL010000014.1"/>
</dbReference>
<dbReference type="Gene3D" id="3.40.50.720">
    <property type="entry name" value="NAD(P)-binding Rossmann-like Domain"/>
    <property type="match status" value="1"/>
</dbReference>
<keyword evidence="5" id="KW-1185">Reference proteome</keyword>
<evidence type="ECO:0000313" key="4">
    <source>
        <dbReference type="EMBL" id="MBK0401099.1"/>
    </source>
</evidence>
<sequence>MSATGVMADRVVLVTGASGLLGAASVAQIRAAGGVAIATDRAPGAGIDHALDVTREADWQRVIAAIAEAHGRLDGLVNAAGIIHVGMLAETSFEDWRRVMAVNADGTFLGCKTAWPLLRKSAGASIVNLSSVSGLSGHARLAAYTASKGAVRLLTKSVALEGARLDPPIRCNSVHPGFVEGPMVDQIAQALRDPGTAHERMRAGIPMRRFAQADEVAAAVVHLLSPASSFTTGAELVIDGGLTA</sequence>
<dbReference type="InterPro" id="IPR002347">
    <property type="entry name" value="SDR_fam"/>
</dbReference>
<dbReference type="FunFam" id="3.40.50.720:FF:000084">
    <property type="entry name" value="Short-chain dehydrogenase reductase"/>
    <property type="match status" value="1"/>
</dbReference>
<reference evidence="4" key="1">
    <citation type="submission" date="2020-12" db="EMBL/GenBank/DDBJ databases">
        <title>Bacterial taxonomy.</title>
        <authorList>
            <person name="Pan X."/>
        </authorList>
    </citation>
    <scope>NUCLEOTIDE SEQUENCE</scope>
    <source>
        <strain evidence="4">M0105</strain>
    </source>
</reference>
<proteinExistence type="inferred from homology"/>
<dbReference type="SUPFAM" id="SSF51735">
    <property type="entry name" value="NAD(P)-binding Rossmann-fold domains"/>
    <property type="match status" value="1"/>
</dbReference>
<feature type="domain" description="Ketoreductase" evidence="3">
    <location>
        <begin position="10"/>
        <end position="182"/>
    </location>
</feature>
<dbReference type="SMART" id="SM00822">
    <property type="entry name" value="PKS_KR"/>
    <property type="match status" value="1"/>
</dbReference>
<dbReference type="PRINTS" id="PR00080">
    <property type="entry name" value="SDRFAMILY"/>
</dbReference>
<evidence type="ECO:0000259" key="3">
    <source>
        <dbReference type="SMART" id="SM00822"/>
    </source>
</evidence>
<dbReference type="InterPro" id="IPR020904">
    <property type="entry name" value="Sc_DH/Rdtase_CS"/>
</dbReference>
<protein>
    <submittedName>
        <fullName evidence="4">SDR family oxidoreductase</fullName>
    </submittedName>
</protein>
<dbReference type="GO" id="GO:0016491">
    <property type="term" value="F:oxidoreductase activity"/>
    <property type="evidence" value="ECO:0007669"/>
    <property type="project" value="UniProtKB-KW"/>
</dbReference>
<dbReference type="PANTHER" id="PTHR24321">
    <property type="entry name" value="DEHYDROGENASES, SHORT CHAIN"/>
    <property type="match status" value="1"/>
</dbReference>
<dbReference type="AlphaFoldDB" id="A0A8J7MA04"/>
<keyword evidence="2" id="KW-0560">Oxidoreductase</keyword>
<evidence type="ECO:0000313" key="5">
    <source>
        <dbReference type="Proteomes" id="UP000655420"/>
    </source>
</evidence>
<comment type="caution">
    <text evidence="4">The sequence shown here is derived from an EMBL/GenBank/DDBJ whole genome shotgun (WGS) entry which is preliminary data.</text>
</comment>
<dbReference type="PANTHER" id="PTHR24321:SF15">
    <property type="entry name" value="OXIDOREDUCTASE UCPA"/>
    <property type="match status" value="1"/>
</dbReference>
<comment type="similarity">
    <text evidence="1">Belongs to the short-chain dehydrogenases/reductases (SDR) family.</text>
</comment>
<name>A0A8J7MA04_9RHOB</name>
<evidence type="ECO:0000256" key="2">
    <source>
        <dbReference type="ARBA" id="ARBA00023002"/>
    </source>
</evidence>
<dbReference type="Proteomes" id="UP000655420">
    <property type="component" value="Unassembled WGS sequence"/>
</dbReference>
<organism evidence="4 5">
    <name type="scientific">Thermohalobaculum xanthum</name>
    <dbReference type="NCBI Taxonomy" id="2753746"/>
    <lineage>
        <taxon>Bacteria</taxon>
        <taxon>Pseudomonadati</taxon>
        <taxon>Pseudomonadota</taxon>
        <taxon>Alphaproteobacteria</taxon>
        <taxon>Rhodobacterales</taxon>
        <taxon>Paracoccaceae</taxon>
        <taxon>Thermohalobaculum</taxon>
    </lineage>
</organism>